<organism evidence="3 4">
    <name type="scientific">Trifolium medium</name>
    <dbReference type="NCBI Taxonomy" id="97028"/>
    <lineage>
        <taxon>Eukaryota</taxon>
        <taxon>Viridiplantae</taxon>
        <taxon>Streptophyta</taxon>
        <taxon>Embryophyta</taxon>
        <taxon>Tracheophyta</taxon>
        <taxon>Spermatophyta</taxon>
        <taxon>Magnoliopsida</taxon>
        <taxon>eudicotyledons</taxon>
        <taxon>Gunneridae</taxon>
        <taxon>Pentapetalae</taxon>
        <taxon>rosids</taxon>
        <taxon>fabids</taxon>
        <taxon>Fabales</taxon>
        <taxon>Fabaceae</taxon>
        <taxon>Papilionoideae</taxon>
        <taxon>50 kb inversion clade</taxon>
        <taxon>NPAAA clade</taxon>
        <taxon>Hologalegina</taxon>
        <taxon>IRL clade</taxon>
        <taxon>Trifolieae</taxon>
        <taxon>Trifolium</taxon>
    </lineage>
</organism>
<dbReference type="EMBL" id="LXQA010002947">
    <property type="protein sequence ID" value="MCH81910.1"/>
    <property type="molecule type" value="Genomic_DNA"/>
</dbReference>
<reference evidence="3 4" key="1">
    <citation type="journal article" date="2018" name="Front. Plant Sci.">
        <title>Red Clover (Trifolium pratense) and Zigzag Clover (T. medium) - A Picture of Genomic Similarities and Differences.</title>
        <authorList>
            <person name="Dluhosova J."/>
            <person name="Istvanek J."/>
            <person name="Nedelnik J."/>
            <person name="Repkova J."/>
        </authorList>
    </citation>
    <scope>NUCLEOTIDE SEQUENCE [LARGE SCALE GENOMIC DNA]</scope>
    <source>
        <strain evidence="4">cv. 10/8</strain>
        <tissue evidence="3">Leaf</tissue>
    </source>
</reference>
<dbReference type="InterPro" id="IPR058546">
    <property type="entry name" value="RPS4B/Roq1-like_LRR"/>
</dbReference>
<comment type="caution">
    <text evidence="3">The sequence shown here is derived from an EMBL/GenBank/DDBJ whole genome shotgun (WGS) entry which is preliminary data.</text>
</comment>
<sequence>MTQIPDLSGVENLKVFTVDKCPKLVRFHESIGFMPNLVYLSASGCKELKSFVPKMDLSSLQVLSFNFCKKFEHFPEVMEKMDKPLKIHMINTAIKEFPKSIGYLTGLEYIDLSICKGLKDLSSSFILLPKLITLKIDGCSKQVTSFQRFKERHVMANGYPNLETLHFSGAYLSNEDVNAIIENFPKLKDLKVMHNEFVTLPNCIRGSLHLKSLDVSFCLKLKEFPKLPSSIQKINARYCRSLTSEASSVLWSMVSLEIQRIEIVMPLPKIEIPKWFDYACTEEIPLLWARQKFSVVALALVFREVKKTDNKLFALCEAINSLTGLNECSHCSLHLFIDGREICAKDFRYFNVGANHVLLCDLRVLFSDEEWKDLDASFGN</sequence>
<protein>
    <submittedName>
        <fullName evidence="3">TMV resistance protein N-like</fullName>
    </submittedName>
</protein>
<dbReference type="PANTHER" id="PTHR47186:SF3">
    <property type="entry name" value="OS09G0267800 PROTEIN"/>
    <property type="match status" value="1"/>
</dbReference>
<dbReference type="Proteomes" id="UP000265520">
    <property type="component" value="Unassembled WGS sequence"/>
</dbReference>
<keyword evidence="4" id="KW-1185">Reference proteome</keyword>
<evidence type="ECO:0000259" key="2">
    <source>
        <dbReference type="Pfam" id="PF23286"/>
    </source>
</evidence>
<gene>
    <name evidence="3" type="ORF">A2U01_0002704</name>
</gene>
<evidence type="ECO:0000256" key="1">
    <source>
        <dbReference type="ARBA" id="ARBA00022821"/>
    </source>
</evidence>
<dbReference type="AlphaFoldDB" id="A0A392M3K9"/>
<proteinExistence type="predicted"/>
<feature type="domain" description="Disease resistance protein RPS4B/Roq1-like leucine-rich repeats" evidence="2">
    <location>
        <begin position="57"/>
        <end position="242"/>
    </location>
</feature>
<name>A0A392M3K9_9FABA</name>
<accession>A0A392M3K9</accession>
<keyword evidence="1" id="KW-0611">Plant defense</keyword>
<evidence type="ECO:0000313" key="4">
    <source>
        <dbReference type="Proteomes" id="UP000265520"/>
    </source>
</evidence>
<evidence type="ECO:0000313" key="3">
    <source>
        <dbReference type="EMBL" id="MCH81910.1"/>
    </source>
</evidence>
<dbReference type="Gene3D" id="3.80.10.10">
    <property type="entry name" value="Ribonuclease Inhibitor"/>
    <property type="match status" value="2"/>
</dbReference>
<dbReference type="PANTHER" id="PTHR47186">
    <property type="entry name" value="LEUCINE-RICH REPEAT-CONTAINING PROTEIN 57"/>
    <property type="match status" value="1"/>
</dbReference>
<dbReference type="Pfam" id="PF23286">
    <property type="entry name" value="LRR_13"/>
    <property type="match status" value="1"/>
</dbReference>
<dbReference type="SUPFAM" id="SSF52058">
    <property type="entry name" value="L domain-like"/>
    <property type="match status" value="1"/>
</dbReference>
<dbReference type="InterPro" id="IPR032675">
    <property type="entry name" value="LRR_dom_sf"/>
</dbReference>